<dbReference type="AlphaFoldDB" id="A0A0A9EB51"/>
<sequence>MRNIVGFLRSNSVVICKNRTKNSITMK</sequence>
<reference evidence="1" key="1">
    <citation type="submission" date="2014-09" db="EMBL/GenBank/DDBJ databases">
        <authorList>
            <person name="Magalhaes I.L.F."/>
            <person name="Oliveira U."/>
            <person name="Santos F.R."/>
            <person name="Vidigal T.H.D.A."/>
            <person name="Brescovit A.D."/>
            <person name="Santos A.J."/>
        </authorList>
    </citation>
    <scope>NUCLEOTIDE SEQUENCE</scope>
    <source>
        <tissue evidence="1">Shoot tissue taken approximately 20 cm above the soil surface</tissue>
    </source>
</reference>
<protein>
    <submittedName>
        <fullName evidence="1">Uncharacterized protein</fullName>
    </submittedName>
</protein>
<proteinExistence type="predicted"/>
<evidence type="ECO:0000313" key="1">
    <source>
        <dbReference type="EMBL" id="JAD97984.1"/>
    </source>
</evidence>
<dbReference type="EMBL" id="GBRH01199911">
    <property type="protein sequence ID" value="JAD97984.1"/>
    <property type="molecule type" value="Transcribed_RNA"/>
</dbReference>
<organism evidence="1">
    <name type="scientific">Arundo donax</name>
    <name type="common">Giant reed</name>
    <name type="synonym">Donax arundinaceus</name>
    <dbReference type="NCBI Taxonomy" id="35708"/>
    <lineage>
        <taxon>Eukaryota</taxon>
        <taxon>Viridiplantae</taxon>
        <taxon>Streptophyta</taxon>
        <taxon>Embryophyta</taxon>
        <taxon>Tracheophyta</taxon>
        <taxon>Spermatophyta</taxon>
        <taxon>Magnoliopsida</taxon>
        <taxon>Liliopsida</taxon>
        <taxon>Poales</taxon>
        <taxon>Poaceae</taxon>
        <taxon>PACMAD clade</taxon>
        <taxon>Arundinoideae</taxon>
        <taxon>Arundineae</taxon>
        <taxon>Arundo</taxon>
    </lineage>
</organism>
<accession>A0A0A9EB51</accession>
<name>A0A0A9EB51_ARUDO</name>
<reference evidence="1" key="2">
    <citation type="journal article" date="2015" name="Data Brief">
        <title>Shoot transcriptome of the giant reed, Arundo donax.</title>
        <authorList>
            <person name="Barrero R.A."/>
            <person name="Guerrero F.D."/>
            <person name="Moolhuijzen P."/>
            <person name="Goolsby J.A."/>
            <person name="Tidwell J."/>
            <person name="Bellgard S.E."/>
            <person name="Bellgard M.I."/>
        </authorList>
    </citation>
    <scope>NUCLEOTIDE SEQUENCE</scope>
    <source>
        <tissue evidence="1">Shoot tissue taken approximately 20 cm above the soil surface</tissue>
    </source>
</reference>